<name>A0A9X1R3Y7_9FLAO</name>
<accession>A0A9X1R3Y7</accession>
<comment type="caution">
    <text evidence="2">The sequence shown here is derived from an EMBL/GenBank/DDBJ whole genome shotgun (WGS) entry which is preliminary data.</text>
</comment>
<keyword evidence="1" id="KW-0732">Signal</keyword>
<evidence type="ECO:0008006" key="4">
    <source>
        <dbReference type="Google" id="ProtNLM"/>
    </source>
</evidence>
<evidence type="ECO:0000256" key="1">
    <source>
        <dbReference type="SAM" id="SignalP"/>
    </source>
</evidence>
<gene>
    <name evidence="2" type="ORF">K8344_09310</name>
</gene>
<protein>
    <recommendedName>
        <fullName evidence="4">Outer membrane protein beta-barrel domain-containing protein</fullName>
    </recommendedName>
</protein>
<evidence type="ECO:0000313" key="3">
    <source>
        <dbReference type="Proteomes" id="UP001139462"/>
    </source>
</evidence>
<evidence type="ECO:0000313" key="2">
    <source>
        <dbReference type="EMBL" id="MCG2431317.1"/>
    </source>
</evidence>
<organism evidence="2 3">
    <name type="scientific">Aequorivita xiaoshiensis</name>
    <dbReference type="NCBI Taxonomy" id="2874476"/>
    <lineage>
        <taxon>Bacteria</taxon>
        <taxon>Pseudomonadati</taxon>
        <taxon>Bacteroidota</taxon>
        <taxon>Flavobacteriia</taxon>
        <taxon>Flavobacteriales</taxon>
        <taxon>Flavobacteriaceae</taxon>
        <taxon>Aequorivita</taxon>
    </lineage>
</organism>
<dbReference type="AlphaFoldDB" id="A0A9X1R3Y7"/>
<sequence>MNIRTFVLALFISSTALAQQTETTKIDSLGPGKNIGNISIGPYFPIAFGDNFANNGLDLKMGARFSFKINTIEDLYVGPYFSFFKSNVSNPELIGNYFRSNNYVFGGMVNYEKHIGDFDASIGLGIGYSTYRNHATGDNFSDTATAVWLNPEVSYRFSNYLGVYASTELRHDFMNVNVPNELKDTFNGANYLNISFGLRINLGTAHKYM</sequence>
<dbReference type="RefSeq" id="WP_237608431.1">
    <property type="nucleotide sequence ID" value="NZ_JAIRBB010000007.1"/>
</dbReference>
<proteinExistence type="predicted"/>
<feature type="chain" id="PRO_5040848071" description="Outer membrane protein beta-barrel domain-containing protein" evidence="1">
    <location>
        <begin position="19"/>
        <end position="209"/>
    </location>
</feature>
<reference evidence="2" key="1">
    <citation type="submission" date="2021-09" db="EMBL/GenBank/DDBJ databases">
        <title>Genome of Aequorivita sp. strain F64183.</title>
        <authorList>
            <person name="Wang Y."/>
        </authorList>
    </citation>
    <scope>NUCLEOTIDE SEQUENCE</scope>
    <source>
        <strain evidence="2">F64183</strain>
    </source>
</reference>
<dbReference type="EMBL" id="JAIRBB010000007">
    <property type="protein sequence ID" value="MCG2431317.1"/>
    <property type="molecule type" value="Genomic_DNA"/>
</dbReference>
<dbReference type="Proteomes" id="UP001139462">
    <property type="component" value="Unassembled WGS sequence"/>
</dbReference>
<keyword evidence="3" id="KW-1185">Reference proteome</keyword>
<feature type="signal peptide" evidence="1">
    <location>
        <begin position="1"/>
        <end position="18"/>
    </location>
</feature>